<dbReference type="AlphaFoldDB" id="A0A1Z4KSJ4"/>
<feature type="compositionally biased region" description="Polar residues" evidence="1">
    <location>
        <begin position="104"/>
        <end position="114"/>
    </location>
</feature>
<evidence type="ECO:0000256" key="1">
    <source>
        <dbReference type="SAM" id="MobiDB-lite"/>
    </source>
</evidence>
<name>A0A1Z4KSJ4_ANAVA</name>
<dbReference type="EMBL" id="AP018216">
    <property type="protein sequence ID" value="BAY71937.1"/>
    <property type="molecule type" value="Genomic_DNA"/>
</dbReference>
<organism evidence="2 3">
    <name type="scientific">Trichormus variabilis NIES-23</name>
    <dbReference type="NCBI Taxonomy" id="1973479"/>
    <lineage>
        <taxon>Bacteria</taxon>
        <taxon>Bacillati</taxon>
        <taxon>Cyanobacteriota</taxon>
        <taxon>Cyanophyceae</taxon>
        <taxon>Nostocales</taxon>
        <taxon>Nostocaceae</taxon>
        <taxon>Trichormus</taxon>
    </lineage>
</organism>
<protein>
    <submittedName>
        <fullName evidence="2">Uncharacterized protein</fullName>
    </submittedName>
</protein>
<reference evidence="2 3" key="1">
    <citation type="submission" date="2017-06" db="EMBL/GenBank/DDBJ databases">
        <title>Genome sequencing of cyanobaciteial culture collection at National Institute for Environmental Studies (NIES).</title>
        <authorList>
            <person name="Hirose Y."/>
            <person name="Shimura Y."/>
            <person name="Fujisawa T."/>
            <person name="Nakamura Y."/>
            <person name="Kawachi M."/>
        </authorList>
    </citation>
    <scope>NUCLEOTIDE SEQUENCE [LARGE SCALE GENOMIC DNA]</scope>
    <source>
        <strain evidence="2 3">NIES-23</strain>
    </source>
</reference>
<proteinExistence type="predicted"/>
<sequence length="114" mass="13462">MEPDKLIQAFTQVVRNQDYVFSPEAIVAIPELLNELAQLETQPPDLFAEAIRQWYLDYEDVRDAVLIEEREIEKVSKSKPEIQENTQENRYRVVQDELKRLQETKTSNNQTKQP</sequence>
<evidence type="ECO:0000313" key="3">
    <source>
        <dbReference type="Proteomes" id="UP000217507"/>
    </source>
</evidence>
<dbReference type="Proteomes" id="UP000217507">
    <property type="component" value="Chromosome"/>
</dbReference>
<gene>
    <name evidence="2" type="ORF">NIES23_47610</name>
</gene>
<accession>A0A1Z4KSJ4</accession>
<feature type="region of interest" description="Disordered" evidence="1">
    <location>
        <begin position="75"/>
        <end position="114"/>
    </location>
</feature>
<evidence type="ECO:0000313" key="2">
    <source>
        <dbReference type="EMBL" id="BAY71937.1"/>
    </source>
</evidence>
<feature type="compositionally biased region" description="Basic and acidic residues" evidence="1">
    <location>
        <begin position="75"/>
        <end position="103"/>
    </location>
</feature>